<evidence type="ECO:0000313" key="3">
    <source>
        <dbReference type="EMBL" id="KAF4723466.1"/>
    </source>
</evidence>
<feature type="compositionally biased region" description="Basic and acidic residues" evidence="1">
    <location>
        <begin position="651"/>
        <end position="678"/>
    </location>
</feature>
<evidence type="ECO:0000313" key="4">
    <source>
        <dbReference type="Proteomes" id="UP000553632"/>
    </source>
</evidence>
<feature type="region of interest" description="Disordered" evidence="1">
    <location>
        <begin position="510"/>
        <end position="547"/>
    </location>
</feature>
<dbReference type="AlphaFoldDB" id="A0A7J6RT62"/>
<evidence type="ECO:0000256" key="2">
    <source>
        <dbReference type="SAM" id="SignalP"/>
    </source>
</evidence>
<evidence type="ECO:0000256" key="1">
    <source>
        <dbReference type="SAM" id="MobiDB-lite"/>
    </source>
</evidence>
<keyword evidence="4" id="KW-1185">Reference proteome</keyword>
<feature type="compositionally biased region" description="Polar residues" evidence="1">
    <location>
        <begin position="400"/>
        <end position="418"/>
    </location>
</feature>
<keyword evidence="2" id="KW-0732">Signal</keyword>
<feature type="compositionally biased region" description="Gly residues" evidence="1">
    <location>
        <begin position="343"/>
        <end position="353"/>
    </location>
</feature>
<feature type="region of interest" description="Disordered" evidence="1">
    <location>
        <begin position="253"/>
        <end position="296"/>
    </location>
</feature>
<name>A0A7J6RT62_PEROL</name>
<feature type="region of interest" description="Disordered" evidence="1">
    <location>
        <begin position="568"/>
        <end position="705"/>
    </location>
</feature>
<feature type="compositionally biased region" description="Low complexity" evidence="1">
    <location>
        <begin position="800"/>
        <end position="814"/>
    </location>
</feature>
<accession>A0A7J6RT62</accession>
<feature type="compositionally biased region" description="Basic and acidic residues" evidence="1">
    <location>
        <begin position="358"/>
        <end position="388"/>
    </location>
</feature>
<feature type="compositionally biased region" description="Basic and acidic residues" evidence="1">
    <location>
        <begin position="618"/>
        <end position="635"/>
    </location>
</feature>
<feature type="compositionally biased region" description="Polar residues" evidence="1">
    <location>
        <begin position="594"/>
        <end position="615"/>
    </location>
</feature>
<feature type="region of interest" description="Disordered" evidence="1">
    <location>
        <begin position="201"/>
        <end position="224"/>
    </location>
</feature>
<sequence>MWITGRVLMSWFLFDFCLSSSNHLQPDMNVDEDPLCPASEDTPAVGNSPLAATRGVHLSSETKPNTEFVEATPPAGPSVGPSRTAPVEVVTQGGVLEVIRFRGVSHVPDRRSKRVKRLLVLLVFKSHLAASLRASLLSEKVRYQQQVVGVALASVPPTAVLTPLVGWRRQHQGATPLQSRLRALERAQEIISTIGVRPTVTGQGFKEVEPPGSSKEAGSSLADQPLDRFERLYADGAERADRLATAQAQKRMDELLEGPGTATGRRKAVSKETGRGHKSPMKPPVSVPIGGQSGNSRFERLYAEGAERKARRKDLERSIVEEEDAKLKEAMAKARLATRSTSGGEGSVVGGSSGLWERMSKQEADTRAMRLQKLKEEAAERERREVEASRFCPPPRPRRSLNTSVVSTESLAQQNSSVVEMVERMSKDALDSRRAKLEQLAAQYSEEERAKIDAGRFKKPGRGNKNVDIREMTDRLYAEGERRRAKLERLQEEAEIREIAQCQGFLPKVSREKKGAVQPPSRVERKEGKVPGSIPGTDTEGKRKSLSHHRLYAESKARKERIEKLAKAVKAEEERECTYQPNLRKSMGRYRPPTATNSTLGGLRSPTASSSTTGVHENLYRGRAARDDRRMREEALEASSVGSRTTPKTPTRKDLHASLSHDEVYRRKAEEEAAEKAKQAMVRSFLQQSKKASAPRPGLHDRLFEESKLRHDALLRRVKEKEEQETAALRKGRAAAATIKPSRSMGLPSAAALRLTSSRRAKSCDSTMAGRRRTRRPQADTLRLDLDRQARLPEVFSIGTPDVTPDSSSRSPRPQSAEMAKRLPQKIILGFEAEVKIPKRKKPEEGQQQPRVETIMDQSSMDGDGDASVGSLARMIVSEVIAVVESKTTVSSSIA</sequence>
<proteinExistence type="predicted"/>
<feature type="compositionally biased region" description="Polar residues" evidence="1">
    <location>
        <begin position="640"/>
        <end position="649"/>
    </location>
</feature>
<gene>
    <name evidence="3" type="ORF">FOZ63_001314</name>
</gene>
<organism evidence="3 4">
    <name type="scientific">Perkinsus olseni</name>
    <name type="common">Perkinsus atlanticus</name>
    <dbReference type="NCBI Taxonomy" id="32597"/>
    <lineage>
        <taxon>Eukaryota</taxon>
        <taxon>Sar</taxon>
        <taxon>Alveolata</taxon>
        <taxon>Perkinsozoa</taxon>
        <taxon>Perkinsea</taxon>
        <taxon>Perkinsida</taxon>
        <taxon>Perkinsidae</taxon>
        <taxon>Perkinsus</taxon>
    </lineage>
</organism>
<comment type="caution">
    <text evidence="3">The sequence shown here is derived from an EMBL/GenBank/DDBJ whole genome shotgun (WGS) entry which is preliminary data.</text>
</comment>
<feature type="chain" id="PRO_5029911195" evidence="2">
    <location>
        <begin position="20"/>
        <end position="895"/>
    </location>
</feature>
<feature type="compositionally biased region" description="Polar residues" evidence="1">
    <location>
        <begin position="846"/>
        <end position="861"/>
    </location>
</feature>
<feature type="region of interest" description="Disordered" evidence="1">
    <location>
        <begin position="720"/>
        <end position="739"/>
    </location>
</feature>
<dbReference type="EMBL" id="JABANO010023481">
    <property type="protein sequence ID" value="KAF4723466.1"/>
    <property type="molecule type" value="Genomic_DNA"/>
</dbReference>
<feature type="region of interest" description="Disordered" evidence="1">
    <location>
        <begin position="61"/>
        <end position="84"/>
    </location>
</feature>
<feature type="signal peptide" evidence="2">
    <location>
        <begin position="1"/>
        <end position="19"/>
    </location>
</feature>
<feature type="region of interest" description="Disordered" evidence="1">
    <location>
        <begin position="335"/>
        <end position="419"/>
    </location>
</feature>
<feature type="region of interest" description="Disordered" evidence="1">
    <location>
        <begin position="839"/>
        <end position="867"/>
    </location>
</feature>
<feature type="region of interest" description="Disordered" evidence="1">
    <location>
        <begin position="756"/>
        <end position="820"/>
    </location>
</feature>
<feature type="compositionally biased region" description="Basic and acidic residues" evidence="1">
    <location>
        <begin position="568"/>
        <end position="577"/>
    </location>
</feature>
<protein>
    <submittedName>
        <fullName evidence="3">Uncharacterized protein</fullName>
    </submittedName>
</protein>
<feature type="compositionally biased region" description="Basic and acidic residues" evidence="1">
    <location>
        <begin position="782"/>
        <end position="791"/>
    </location>
</feature>
<reference evidence="3 4" key="1">
    <citation type="submission" date="2020-04" db="EMBL/GenBank/DDBJ databases">
        <title>Perkinsus olseni comparative genomics.</title>
        <authorList>
            <person name="Bogema D.R."/>
        </authorList>
    </citation>
    <scope>NUCLEOTIDE SEQUENCE [LARGE SCALE GENOMIC DNA]</scope>
    <source>
        <strain evidence="3 4">ATCC PRA-207</strain>
    </source>
</reference>
<dbReference type="Proteomes" id="UP000553632">
    <property type="component" value="Unassembled WGS sequence"/>
</dbReference>